<evidence type="ECO:0000259" key="14">
    <source>
        <dbReference type="SMART" id="SM00065"/>
    </source>
</evidence>
<evidence type="ECO:0000256" key="5">
    <source>
        <dbReference type="ARBA" id="ARBA00012232"/>
    </source>
</evidence>
<dbReference type="InterPro" id="IPR036637">
    <property type="entry name" value="Phosphohistidine_dom_sf"/>
</dbReference>
<dbReference type="SUPFAM" id="SSF55781">
    <property type="entry name" value="GAF domain-like"/>
    <property type="match status" value="1"/>
</dbReference>
<dbReference type="InterPro" id="IPR015813">
    <property type="entry name" value="Pyrv/PenolPyrv_kinase-like_dom"/>
</dbReference>
<keyword evidence="12" id="KW-0418">Kinase</keyword>
<dbReference type="EMBL" id="CP020906">
    <property type="protein sequence ID" value="ARQ11859.1"/>
    <property type="molecule type" value="Genomic_DNA"/>
</dbReference>
<dbReference type="InterPro" id="IPR050499">
    <property type="entry name" value="PEP-utilizing_PTS_enzyme"/>
</dbReference>
<evidence type="ECO:0000313" key="16">
    <source>
        <dbReference type="Proteomes" id="UP000194159"/>
    </source>
</evidence>
<evidence type="ECO:0000313" key="15">
    <source>
        <dbReference type="EMBL" id="ARQ11859.1"/>
    </source>
</evidence>
<dbReference type="RefSeq" id="WP_020922381.1">
    <property type="nucleotide sequence ID" value="NZ_CP020906.1"/>
</dbReference>
<keyword evidence="11" id="KW-0479">Metal-binding</keyword>
<dbReference type="Gene3D" id="3.20.20.60">
    <property type="entry name" value="Phosphoenolpyruvate-binding domains"/>
    <property type="match status" value="1"/>
</dbReference>
<organism evidence="15 16">
    <name type="scientific">Rhizobium etli</name>
    <dbReference type="NCBI Taxonomy" id="29449"/>
    <lineage>
        <taxon>Bacteria</taxon>
        <taxon>Pseudomonadati</taxon>
        <taxon>Pseudomonadota</taxon>
        <taxon>Alphaproteobacteria</taxon>
        <taxon>Hyphomicrobiales</taxon>
        <taxon>Rhizobiaceae</taxon>
        <taxon>Rhizobium/Agrobacterium group</taxon>
        <taxon>Rhizobium</taxon>
    </lineage>
</organism>
<proteinExistence type="inferred from homology"/>
<dbReference type="GO" id="GO:0016301">
    <property type="term" value="F:kinase activity"/>
    <property type="evidence" value="ECO:0007669"/>
    <property type="project" value="UniProtKB-KW"/>
</dbReference>
<dbReference type="EC" id="2.7.3.9" evidence="5"/>
<keyword evidence="8" id="KW-0762">Sugar transport</keyword>
<dbReference type="GO" id="GO:0046872">
    <property type="term" value="F:metal ion binding"/>
    <property type="evidence" value="ECO:0007669"/>
    <property type="project" value="UniProtKB-KW"/>
</dbReference>
<evidence type="ECO:0000256" key="2">
    <source>
        <dbReference type="ARBA" id="ARBA00001946"/>
    </source>
</evidence>
<comment type="similarity">
    <text evidence="4">Belongs to the PEP-utilizing enzyme family.</text>
</comment>
<dbReference type="PANTHER" id="PTHR46244:SF6">
    <property type="entry name" value="PHOSPHOENOLPYRUVATE-PROTEIN PHOSPHOTRANSFERASE"/>
    <property type="match status" value="1"/>
</dbReference>
<dbReference type="InterPro" id="IPR023151">
    <property type="entry name" value="PEP_util_CS"/>
</dbReference>
<protein>
    <recommendedName>
        <fullName evidence="5">phosphoenolpyruvate--protein phosphotransferase</fullName>
        <ecNumber evidence="5">2.7.3.9</ecNumber>
    </recommendedName>
</protein>
<reference evidence="15 16" key="1">
    <citation type="submission" date="2017-04" db="EMBL/GenBank/DDBJ databases">
        <title>Complete genome sequences of Rhizobium genomic linages associated to common bean (phaseolus vulgaris).</title>
        <authorList>
            <person name="Santamaria R.I."/>
            <person name="Bustos P."/>
            <person name="Perez-Carrascal O."/>
            <person name="Martinez-Flores I."/>
            <person name="Juarez S."/>
            <person name="Lozano L."/>
            <person name="Miranda F."/>
            <person name="Vinuesa P."/>
            <person name="Martinez-Romero E."/>
            <person name="Cevallos M.A."/>
            <person name="Romero D."/>
            <person name="Davila G."/>
            <person name="Gonzalez V."/>
        </authorList>
    </citation>
    <scope>NUCLEOTIDE SEQUENCE [LARGE SCALE GENOMIC DNA]</scope>
    <source>
        <strain evidence="15 16">NXC12</strain>
    </source>
</reference>
<dbReference type="InterPro" id="IPR040442">
    <property type="entry name" value="Pyrv_kinase-like_dom_sf"/>
</dbReference>
<dbReference type="Gene3D" id="3.30.450.40">
    <property type="match status" value="1"/>
</dbReference>
<comment type="catalytic activity">
    <reaction evidence="1">
        <text>L-histidyl-[protein] + phosphoenolpyruvate = N(pros)-phospho-L-histidyl-[protein] + pyruvate</text>
        <dbReference type="Rhea" id="RHEA:23880"/>
        <dbReference type="Rhea" id="RHEA-COMP:9745"/>
        <dbReference type="Rhea" id="RHEA-COMP:9746"/>
        <dbReference type="ChEBI" id="CHEBI:15361"/>
        <dbReference type="ChEBI" id="CHEBI:29979"/>
        <dbReference type="ChEBI" id="CHEBI:58702"/>
        <dbReference type="ChEBI" id="CHEBI:64837"/>
        <dbReference type="EC" id="2.7.3.9"/>
    </reaction>
</comment>
<dbReference type="InterPro" id="IPR006318">
    <property type="entry name" value="PTS_EI-like"/>
</dbReference>
<evidence type="ECO:0000256" key="12">
    <source>
        <dbReference type="ARBA" id="ARBA00022777"/>
    </source>
</evidence>
<dbReference type="InterPro" id="IPR000121">
    <property type="entry name" value="PEP_util_C"/>
</dbReference>
<dbReference type="Pfam" id="PF01590">
    <property type="entry name" value="GAF"/>
    <property type="match status" value="1"/>
</dbReference>
<evidence type="ECO:0000256" key="13">
    <source>
        <dbReference type="ARBA" id="ARBA00022842"/>
    </source>
</evidence>
<dbReference type="Gene3D" id="3.50.30.10">
    <property type="entry name" value="Phosphohistidine domain"/>
    <property type="match status" value="1"/>
</dbReference>
<evidence type="ECO:0000256" key="1">
    <source>
        <dbReference type="ARBA" id="ARBA00000683"/>
    </source>
</evidence>
<dbReference type="GO" id="GO:0005737">
    <property type="term" value="C:cytoplasm"/>
    <property type="evidence" value="ECO:0007669"/>
    <property type="project" value="UniProtKB-SubCell"/>
</dbReference>
<dbReference type="InterPro" id="IPR008279">
    <property type="entry name" value="PEP-util_enz_mobile_dom"/>
</dbReference>
<dbReference type="GO" id="GO:0009401">
    <property type="term" value="P:phosphoenolpyruvate-dependent sugar phosphotransferase system"/>
    <property type="evidence" value="ECO:0007669"/>
    <property type="project" value="UniProtKB-KW"/>
</dbReference>
<dbReference type="SMART" id="SM00065">
    <property type="entry name" value="GAF"/>
    <property type="match status" value="1"/>
</dbReference>
<dbReference type="InterPro" id="IPR036618">
    <property type="entry name" value="PtsI_HPr-bd_sf"/>
</dbReference>
<keyword evidence="6" id="KW-0813">Transport</keyword>
<evidence type="ECO:0000256" key="3">
    <source>
        <dbReference type="ARBA" id="ARBA00004496"/>
    </source>
</evidence>
<evidence type="ECO:0000256" key="11">
    <source>
        <dbReference type="ARBA" id="ARBA00022723"/>
    </source>
</evidence>
<dbReference type="PROSITE" id="PS00742">
    <property type="entry name" value="PEP_ENZYMES_2"/>
    <property type="match status" value="1"/>
</dbReference>
<dbReference type="GO" id="GO:0008965">
    <property type="term" value="F:phosphoenolpyruvate-protein phosphotransferase activity"/>
    <property type="evidence" value="ECO:0007669"/>
    <property type="project" value="UniProtKB-EC"/>
</dbReference>
<dbReference type="SUPFAM" id="SSF47831">
    <property type="entry name" value="Enzyme I of the PEP:sugar phosphotransferase system HPr-binding (sub)domain"/>
    <property type="match status" value="1"/>
</dbReference>
<name>A0AAN1BIK1_RHIET</name>
<dbReference type="SUPFAM" id="SSF52009">
    <property type="entry name" value="Phosphohistidine domain"/>
    <property type="match status" value="1"/>
</dbReference>
<dbReference type="AlphaFoldDB" id="A0AAN1BIK1"/>
<evidence type="ECO:0000256" key="4">
    <source>
        <dbReference type="ARBA" id="ARBA00007837"/>
    </source>
</evidence>
<dbReference type="InterPro" id="IPR003018">
    <property type="entry name" value="GAF"/>
</dbReference>
<evidence type="ECO:0000256" key="8">
    <source>
        <dbReference type="ARBA" id="ARBA00022597"/>
    </source>
</evidence>
<evidence type="ECO:0000256" key="6">
    <source>
        <dbReference type="ARBA" id="ARBA00022448"/>
    </source>
</evidence>
<dbReference type="Proteomes" id="UP000194159">
    <property type="component" value="Chromosome"/>
</dbReference>
<dbReference type="SUPFAM" id="SSF51621">
    <property type="entry name" value="Phosphoenolpyruvate/pyruvate domain"/>
    <property type="match status" value="1"/>
</dbReference>
<dbReference type="InterPro" id="IPR029016">
    <property type="entry name" value="GAF-like_dom_sf"/>
</dbReference>
<dbReference type="InterPro" id="IPR008731">
    <property type="entry name" value="PTS_EIN"/>
</dbReference>
<keyword evidence="9 15" id="KW-0808">Transferase</keyword>
<keyword evidence="10" id="KW-0598">Phosphotransferase system</keyword>
<gene>
    <name evidence="15" type="primary">ptsP</name>
    <name evidence="15" type="ORF">NXC12_CH03903</name>
</gene>
<dbReference type="PANTHER" id="PTHR46244">
    <property type="entry name" value="PHOSPHOENOLPYRUVATE-PROTEIN PHOSPHOTRANSFERASE"/>
    <property type="match status" value="1"/>
</dbReference>
<evidence type="ECO:0000256" key="9">
    <source>
        <dbReference type="ARBA" id="ARBA00022679"/>
    </source>
</evidence>
<dbReference type="Gene3D" id="1.10.274.10">
    <property type="entry name" value="PtsI, HPr-binding domain"/>
    <property type="match status" value="1"/>
</dbReference>
<keyword evidence="13" id="KW-0460">Magnesium</keyword>
<feature type="domain" description="GAF" evidence="14">
    <location>
        <begin position="24"/>
        <end position="170"/>
    </location>
</feature>
<comment type="subcellular location">
    <subcellularLocation>
        <location evidence="3">Cytoplasm</location>
    </subcellularLocation>
</comment>
<accession>A0AAN1BIK1</accession>
<dbReference type="Pfam" id="PF02896">
    <property type="entry name" value="PEP-utilizers_C"/>
    <property type="match status" value="1"/>
</dbReference>
<keyword evidence="7" id="KW-0963">Cytoplasm</keyword>
<evidence type="ECO:0000256" key="7">
    <source>
        <dbReference type="ARBA" id="ARBA00022490"/>
    </source>
</evidence>
<dbReference type="NCBIfam" id="TIGR01417">
    <property type="entry name" value="PTS_I_fam"/>
    <property type="match status" value="1"/>
</dbReference>
<dbReference type="Pfam" id="PF05524">
    <property type="entry name" value="PEP-utilisers_N"/>
    <property type="match status" value="1"/>
</dbReference>
<dbReference type="Pfam" id="PF00391">
    <property type="entry name" value="PEP-utilizers"/>
    <property type="match status" value="1"/>
</dbReference>
<sequence>MRDLSGGPRVLLRRLRELMAEPLEPQDRLDRIVRQIASNMVAEVCSVYVLRADGVLELYATEGLNREAVHLAQLKMGQGLVGTIAASAQPLNLSDAQSHPAFRYLPETGEEIYHSFLGVPILRTGRSLGVLVVQNKASRNYRDEEVEALETTAMVLAEMIATGELKKITKPGLELDLTRSVTIDGDTYNDGIGLGYVVLHEPRIVVTNLLNEDAEKEIRRLAEAMGSLRISIDDMLSRRDVSMEGEHREVLETYRMFAHDQGWVRKLEEAIRNGLTAEAAVEKVQSDTKARMMRLTDPYLRERMHDFEDLANRLLRQLTGYTGRTTAEGFPSDAIILARAMGAAELLDYPRANVRGLVLEEGAVTSHVVIVARAMGIPVIGQAAGVVALAENGDAVIIDADEGHVHLRPMADHRRSYEEKVRFRARRQEQFRALRAIEPVTKDGQRISLMMNAGLLVDLPQLSESGAEGIGLFRTELQFMIASTMPKADEQEQFYRNVIKQAAGRVVTFRTLDIGGDKVVPYFRGHEEENPALGWRAIRLSLDRPGLLRTQLRALLKASADTELKLMVPMVTEVSELKTVRELLQKEVQHLSRFGHGLPRKLQFGAMLEVPALLWQLDELMAAVDFVSVGSNDLFQFSMAVDRGNARVSDRFDPLGKPFLRILRDIVRGANRNKTPVTLCGELAGKPLSAMALLGIGFRSISMSPASIGPVKAMLLGLDVEALAKVMDEVLDDHRSTVPMREVLARFAESHNIPL</sequence>
<evidence type="ECO:0000256" key="10">
    <source>
        <dbReference type="ARBA" id="ARBA00022683"/>
    </source>
</evidence>
<dbReference type="PRINTS" id="PR01736">
    <property type="entry name" value="PHPHTRNFRASE"/>
</dbReference>
<comment type="cofactor">
    <cofactor evidence="2">
        <name>Mg(2+)</name>
        <dbReference type="ChEBI" id="CHEBI:18420"/>
    </cofactor>
</comment>